<comment type="caution">
    <text evidence="1">The sequence shown here is derived from an EMBL/GenBank/DDBJ whole genome shotgun (WGS) entry which is preliminary data.</text>
</comment>
<name>A0A4Y7TGZ2_COPMI</name>
<dbReference type="EMBL" id="QPFP01000012">
    <property type="protein sequence ID" value="TEB33443.1"/>
    <property type="molecule type" value="Genomic_DNA"/>
</dbReference>
<evidence type="ECO:0000313" key="2">
    <source>
        <dbReference type="Proteomes" id="UP000298030"/>
    </source>
</evidence>
<gene>
    <name evidence="1" type="ORF">FA13DRAFT_1730463</name>
</gene>
<evidence type="ECO:0000313" key="1">
    <source>
        <dbReference type="EMBL" id="TEB33443.1"/>
    </source>
</evidence>
<reference evidence="1 2" key="1">
    <citation type="journal article" date="2019" name="Nat. Ecol. Evol.">
        <title>Megaphylogeny resolves global patterns of mushroom evolution.</title>
        <authorList>
            <person name="Varga T."/>
            <person name="Krizsan K."/>
            <person name="Foldi C."/>
            <person name="Dima B."/>
            <person name="Sanchez-Garcia M."/>
            <person name="Sanchez-Ramirez S."/>
            <person name="Szollosi G.J."/>
            <person name="Szarkandi J.G."/>
            <person name="Papp V."/>
            <person name="Albert L."/>
            <person name="Andreopoulos W."/>
            <person name="Angelini C."/>
            <person name="Antonin V."/>
            <person name="Barry K.W."/>
            <person name="Bougher N.L."/>
            <person name="Buchanan P."/>
            <person name="Buyck B."/>
            <person name="Bense V."/>
            <person name="Catcheside P."/>
            <person name="Chovatia M."/>
            <person name="Cooper J."/>
            <person name="Damon W."/>
            <person name="Desjardin D."/>
            <person name="Finy P."/>
            <person name="Geml J."/>
            <person name="Haridas S."/>
            <person name="Hughes K."/>
            <person name="Justo A."/>
            <person name="Karasinski D."/>
            <person name="Kautmanova I."/>
            <person name="Kiss B."/>
            <person name="Kocsube S."/>
            <person name="Kotiranta H."/>
            <person name="LaButti K.M."/>
            <person name="Lechner B.E."/>
            <person name="Liimatainen K."/>
            <person name="Lipzen A."/>
            <person name="Lukacs Z."/>
            <person name="Mihaltcheva S."/>
            <person name="Morgado L.N."/>
            <person name="Niskanen T."/>
            <person name="Noordeloos M.E."/>
            <person name="Ohm R.A."/>
            <person name="Ortiz-Santana B."/>
            <person name="Ovrebo C."/>
            <person name="Racz N."/>
            <person name="Riley R."/>
            <person name="Savchenko A."/>
            <person name="Shiryaev A."/>
            <person name="Soop K."/>
            <person name="Spirin V."/>
            <person name="Szebenyi C."/>
            <person name="Tomsovsky M."/>
            <person name="Tulloss R.E."/>
            <person name="Uehling J."/>
            <person name="Grigoriev I.V."/>
            <person name="Vagvolgyi C."/>
            <person name="Papp T."/>
            <person name="Martin F.M."/>
            <person name="Miettinen O."/>
            <person name="Hibbett D.S."/>
            <person name="Nagy L.G."/>
        </authorList>
    </citation>
    <scope>NUCLEOTIDE SEQUENCE [LARGE SCALE GENOMIC DNA]</scope>
    <source>
        <strain evidence="1 2">FP101781</strain>
    </source>
</reference>
<sequence>MGQKLLNLTLLNRGVSSAYTSQPTLVSAAFGNLQVASTVCLRGGLPWRASTTGVFLGFPPLFLLNIHSMRRKKTDTWVNHTGRSAIACIRVAKSIALPPSSIPTWHYGYRPLTRMAFHRSNLDATTP</sequence>
<dbReference type="AlphaFoldDB" id="A0A4Y7TGZ2"/>
<keyword evidence="2" id="KW-1185">Reference proteome</keyword>
<organism evidence="1 2">
    <name type="scientific">Coprinellus micaceus</name>
    <name type="common">Glistening ink-cap mushroom</name>
    <name type="synonym">Coprinus micaceus</name>
    <dbReference type="NCBI Taxonomy" id="71717"/>
    <lineage>
        <taxon>Eukaryota</taxon>
        <taxon>Fungi</taxon>
        <taxon>Dikarya</taxon>
        <taxon>Basidiomycota</taxon>
        <taxon>Agaricomycotina</taxon>
        <taxon>Agaricomycetes</taxon>
        <taxon>Agaricomycetidae</taxon>
        <taxon>Agaricales</taxon>
        <taxon>Agaricineae</taxon>
        <taxon>Psathyrellaceae</taxon>
        <taxon>Coprinellus</taxon>
    </lineage>
</organism>
<protein>
    <submittedName>
        <fullName evidence="1">Uncharacterized protein</fullName>
    </submittedName>
</protein>
<dbReference type="Proteomes" id="UP000298030">
    <property type="component" value="Unassembled WGS sequence"/>
</dbReference>
<proteinExistence type="predicted"/>
<accession>A0A4Y7TGZ2</accession>